<proteinExistence type="predicted"/>
<feature type="compositionally biased region" description="Low complexity" evidence="1">
    <location>
        <begin position="159"/>
        <end position="169"/>
    </location>
</feature>
<reference evidence="2" key="1">
    <citation type="submission" date="2018-07" db="EMBL/GenBank/DDBJ databases">
        <title>Complete genome sequence of Sphingomonas bisphenolicum strain AO1, a bisphenol A degradative bacterium isolated from Japanese farm field.</title>
        <authorList>
            <person name="Murakami M."/>
            <person name="Koh M."/>
            <person name="Koba S."/>
            <person name="Matsumura Y."/>
        </authorList>
    </citation>
    <scope>NUCLEOTIDE SEQUENCE</scope>
    <source>
        <strain evidence="2">AO1</strain>
    </source>
</reference>
<keyword evidence="3" id="KW-1185">Reference proteome</keyword>
<accession>A0ABM7G2F1</accession>
<sequence>MMTAHFWMGAGATLGVAAMMGLGLGSYVTSPHRPARSASDYVEATPADQVATEASFAIQKGPGVIHCTGCGPTLAERRWQADMAGLDANGMIDGTSDPVVRDYEAAALPQDLMPDAAPAAVRTLPPQIRRFAAGEAVPPPVAVPADQDAMEDDPPPAPVVATMPAEPRF</sequence>
<evidence type="ECO:0000313" key="2">
    <source>
        <dbReference type="EMBL" id="BBF68719.1"/>
    </source>
</evidence>
<feature type="region of interest" description="Disordered" evidence="1">
    <location>
        <begin position="138"/>
        <end position="169"/>
    </location>
</feature>
<dbReference type="EMBL" id="AP018817">
    <property type="protein sequence ID" value="BBF68719.1"/>
    <property type="molecule type" value="Genomic_DNA"/>
</dbReference>
<organism evidence="2 3">
    <name type="scientific">Sphingomonas bisphenolicum</name>
    <dbReference type="NCBI Taxonomy" id="296544"/>
    <lineage>
        <taxon>Bacteria</taxon>
        <taxon>Pseudomonadati</taxon>
        <taxon>Pseudomonadota</taxon>
        <taxon>Alphaproteobacteria</taxon>
        <taxon>Sphingomonadales</taxon>
        <taxon>Sphingomonadaceae</taxon>
        <taxon>Sphingomonas</taxon>
    </lineage>
</organism>
<evidence type="ECO:0000313" key="3">
    <source>
        <dbReference type="Proteomes" id="UP001059971"/>
    </source>
</evidence>
<dbReference type="RefSeq" id="WP_261936057.1">
    <property type="nucleotide sequence ID" value="NZ_AP018817.1"/>
</dbReference>
<evidence type="ECO:0000256" key="1">
    <source>
        <dbReference type="SAM" id="MobiDB-lite"/>
    </source>
</evidence>
<protein>
    <submittedName>
        <fullName evidence="2">Uncharacterized protein</fullName>
    </submittedName>
</protein>
<name>A0ABM7G2F1_9SPHN</name>
<dbReference type="Proteomes" id="UP001059971">
    <property type="component" value="Chromosome 1"/>
</dbReference>
<gene>
    <name evidence="2" type="ORF">SBA_ch1_09190</name>
</gene>